<dbReference type="BioCyc" id="PPUT160488:G1G01-2424-MONOMER"/>
<dbReference type="STRING" id="160488.PP_5510"/>
<organism evidence="1 2">
    <name type="scientific">Pseudomonas putida (strain ATCC 47054 / DSM 6125 / CFBP 8728 / NCIMB 11950 / KT2440)</name>
    <dbReference type="NCBI Taxonomy" id="160488"/>
    <lineage>
        <taxon>Bacteria</taxon>
        <taxon>Pseudomonadati</taxon>
        <taxon>Pseudomonadota</taxon>
        <taxon>Gammaproteobacteria</taxon>
        <taxon>Pseudomonadales</taxon>
        <taxon>Pseudomonadaceae</taxon>
        <taxon>Pseudomonas</taxon>
    </lineage>
</organism>
<keyword evidence="2" id="KW-1185">Reference proteome</keyword>
<accession>A0A140FW65</accession>
<reference evidence="1 2" key="2">
    <citation type="journal article" date="2016" name="Environ. Microbiol.">
        <title>The revisited genome of Pseudomonas putida KT2440 enlightens its value as a robust metabolic chassis.</title>
        <authorList>
            <person name="Belda E."/>
            <person name="van Heck R.G."/>
            <person name="Lopez-Sanchez M.J."/>
            <person name="Cruveiller S."/>
            <person name="Barbe V."/>
            <person name="Fraser C."/>
            <person name="Klenk H.P."/>
            <person name="Petersen J."/>
            <person name="Morgat A."/>
            <person name="Nikel P.I."/>
            <person name="Vallenet D."/>
            <person name="Rouy Z."/>
            <person name="Sekowska A."/>
            <person name="Martins Dos Santos V.A."/>
            <person name="de Lorenzo V."/>
            <person name="Danchin A."/>
            <person name="Medigue C."/>
        </authorList>
    </citation>
    <scope>NUCLEOTIDE SEQUENCE [LARGE SCALE GENOMIC DNA]</scope>
    <source>
        <strain evidence="2">ATCC 47054 / DSM 6125 / CFBP 8728 / NCIMB 11950 / KT2440</strain>
    </source>
</reference>
<dbReference type="Proteomes" id="UP000000556">
    <property type="component" value="Chromosome"/>
</dbReference>
<dbReference type="EMBL" id="AE015451">
    <property type="protein sequence ID" value="AMM02848.1"/>
    <property type="molecule type" value="Genomic_DNA"/>
</dbReference>
<name>A0A140FW65_PSEPK</name>
<protein>
    <submittedName>
        <fullName evidence="1">Uncharacterized protein</fullName>
    </submittedName>
</protein>
<dbReference type="AlphaFoldDB" id="A0A140FW65"/>
<dbReference type="RefSeq" id="WP_061405616.1">
    <property type="nucleotide sequence ID" value="NC_002947.4"/>
</dbReference>
<dbReference type="KEGG" id="ppu:PP_5510"/>
<sequence>MTTPAQRPPRLKELSLRIERVDNGVIVRSRDNILGLANEGDCNVFTNRYELSNYLNALLDDFQL</sequence>
<reference evidence="1 2" key="1">
    <citation type="journal article" date="2002" name="Environ. Microbiol.">
        <title>Complete genome sequence and comparative analysis of the metabolically versatile Pseudomonas putida KT2440.</title>
        <authorList>
            <person name="Nelson K.E."/>
            <person name="Weinel C."/>
            <person name="Paulsen I.T."/>
            <person name="Dodson R.J."/>
            <person name="Hilbert H."/>
            <person name="Martins dos Santos V.A."/>
            <person name="Fouts D.E."/>
            <person name="Gill S.R."/>
            <person name="Pop M."/>
            <person name="Holmes M."/>
            <person name="Brinkac L."/>
            <person name="Beanan M."/>
            <person name="DeBoy R.T."/>
            <person name="Daugherty S."/>
            <person name="Kolonay J."/>
            <person name="Madupu R."/>
            <person name="Nelson W."/>
            <person name="White O."/>
            <person name="Peterson J."/>
            <person name="Khouri H."/>
            <person name="Hance I."/>
            <person name="Chris Lee P."/>
            <person name="Holtzapple E."/>
            <person name="Scanlan D."/>
            <person name="Tran K."/>
            <person name="Moazzez A."/>
            <person name="Utterback T."/>
            <person name="Rizzo M."/>
            <person name="Lee K."/>
            <person name="Kosack D."/>
            <person name="Moestl D."/>
            <person name="Wedler H."/>
            <person name="Lauber J."/>
            <person name="Stjepandic D."/>
            <person name="Hoheisel J."/>
            <person name="Straetz M."/>
            <person name="Heim S."/>
            <person name="Kiewitz C."/>
            <person name="Eisen J.A."/>
            <person name="Timmis K.N."/>
            <person name="Dusterhoft A."/>
            <person name="Tummler B."/>
            <person name="Fraser C.M."/>
        </authorList>
    </citation>
    <scope>NUCLEOTIDE SEQUENCE [LARGE SCALE GENOMIC DNA]</scope>
    <source>
        <strain evidence="2">ATCC 47054 / DSM 6125 / CFBP 8728 / NCIMB 11950 / KT2440</strain>
    </source>
</reference>
<proteinExistence type="predicted"/>
<evidence type="ECO:0000313" key="1">
    <source>
        <dbReference type="EMBL" id="AMM02848.1"/>
    </source>
</evidence>
<gene>
    <name evidence="1" type="ordered locus">PP_5510</name>
</gene>
<evidence type="ECO:0000313" key="2">
    <source>
        <dbReference type="Proteomes" id="UP000000556"/>
    </source>
</evidence>